<dbReference type="InterPro" id="IPR002197">
    <property type="entry name" value="HTH_Fis"/>
</dbReference>
<keyword evidence="7" id="KW-1185">Reference proteome</keyword>
<gene>
    <name evidence="6" type="ORF">HF394_01845</name>
</gene>
<evidence type="ECO:0000313" key="7">
    <source>
        <dbReference type="Proteomes" id="UP000509222"/>
    </source>
</evidence>
<dbReference type="Pfam" id="PF02954">
    <property type="entry name" value="HTH_8"/>
    <property type="match status" value="1"/>
</dbReference>
<evidence type="ECO:0000256" key="2">
    <source>
        <dbReference type="ARBA" id="ARBA00022840"/>
    </source>
</evidence>
<name>A0A7H8Q654_9BACL</name>
<keyword evidence="2" id="KW-0067">ATP-binding</keyword>
<evidence type="ECO:0000259" key="5">
    <source>
        <dbReference type="PROSITE" id="PS50045"/>
    </source>
</evidence>
<keyword evidence="1" id="KW-0547">Nucleotide-binding</keyword>
<dbReference type="PANTHER" id="PTHR32071">
    <property type="entry name" value="TRANSCRIPTIONAL REGULATORY PROTEIN"/>
    <property type="match status" value="1"/>
</dbReference>
<evidence type="ECO:0000256" key="3">
    <source>
        <dbReference type="ARBA" id="ARBA00023015"/>
    </source>
</evidence>
<dbReference type="Gene3D" id="1.10.8.60">
    <property type="match status" value="1"/>
</dbReference>
<dbReference type="Gene3D" id="3.40.50.300">
    <property type="entry name" value="P-loop containing nucleotide triphosphate hydrolases"/>
    <property type="match status" value="1"/>
</dbReference>
<dbReference type="Gene3D" id="3.40.50.10660">
    <property type="entry name" value="PrpR receptor domain-like"/>
    <property type="match status" value="1"/>
</dbReference>
<proteinExistence type="predicted"/>
<evidence type="ECO:0000313" key="6">
    <source>
        <dbReference type="EMBL" id="QKX49419.1"/>
    </source>
</evidence>
<dbReference type="EMBL" id="CP051177">
    <property type="protein sequence ID" value="QKX49419.1"/>
    <property type="molecule type" value="Genomic_DNA"/>
</dbReference>
<organism evidence="6 7">
    <name type="scientific">Planococcus glaciei</name>
    <dbReference type="NCBI Taxonomy" id="459472"/>
    <lineage>
        <taxon>Bacteria</taxon>
        <taxon>Bacillati</taxon>
        <taxon>Bacillota</taxon>
        <taxon>Bacilli</taxon>
        <taxon>Bacillales</taxon>
        <taxon>Caryophanaceae</taxon>
        <taxon>Planococcus</taxon>
    </lineage>
</organism>
<keyword evidence="3" id="KW-0805">Transcription regulation</keyword>
<accession>A0A7H8Q654</accession>
<dbReference type="InterPro" id="IPR009057">
    <property type="entry name" value="Homeodomain-like_sf"/>
</dbReference>
<reference evidence="6 7" key="1">
    <citation type="submission" date="2020-04" db="EMBL/GenBank/DDBJ databases">
        <authorList>
            <person name="Pajer P."/>
            <person name="Broz P."/>
        </authorList>
    </citation>
    <scope>NUCLEOTIDE SEQUENCE [LARGE SCALE GENOMIC DNA]</scope>
    <source>
        <strain evidence="7">NRL-ATB46093</strain>
    </source>
</reference>
<dbReference type="GO" id="GO:0000156">
    <property type="term" value="F:phosphorelay response regulator activity"/>
    <property type="evidence" value="ECO:0007669"/>
    <property type="project" value="InterPro"/>
</dbReference>
<dbReference type="GO" id="GO:0006355">
    <property type="term" value="P:regulation of DNA-templated transcription"/>
    <property type="evidence" value="ECO:0007669"/>
    <property type="project" value="InterPro"/>
</dbReference>
<dbReference type="Pfam" id="PF06506">
    <property type="entry name" value="PrpR_N"/>
    <property type="match status" value="1"/>
</dbReference>
<dbReference type="PROSITE" id="PS50045">
    <property type="entry name" value="SIGMA54_INTERACT_4"/>
    <property type="match status" value="1"/>
</dbReference>
<dbReference type="GO" id="GO:0043565">
    <property type="term" value="F:sequence-specific DNA binding"/>
    <property type="evidence" value="ECO:0007669"/>
    <property type="project" value="InterPro"/>
</dbReference>
<evidence type="ECO:0000256" key="4">
    <source>
        <dbReference type="ARBA" id="ARBA00023163"/>
    </source>
</evidence>
<dbReference type="SUPFAM" id="SSF159800">
    <property type="entry name" value="PrpR receptor domain-like"/>
    <property type="match status" value="1"/>
</dbReference>
<dbReference type="Gene3D" id="3.40.50.2300">
    <property type="match status" value="1"/>
</dbReference>
<evidence type="ECO:0000256" key="1">
    <source>
        <dbReference type="ARBA" id="ARBA00022741"/>
    </source>
</evidence>
<reference evidence="7" key="2">
    <citation type="submission" date="2020-06" db="EMBL/GenBank/DDBJ databases">
        <title>Isolation of Planomicrobium glaciei.</title>
        <authorList>
            <person name="Malisova L."/>
            <person name="Safrankova R."/>
            <person name="Jakubu V."/>
            <person name="Spanelova P."/>
        </authorList>
    </citation>
    <scope>NUCLEOTIDE SEQUENCE [LARGE SCALE GENOMIC DNA]</scope>
    <source>
        <strain evidence="7">NRL-ATB46093</strain>
    </source>
</reference>
<dbReference type="InterPro" id="IPR058031">
    <property type="entry name" value="AAA_lid_NorR"/>
</dbReference>
<dbReference type="InterPro" id="IPR010524">
    <property type="entry name" value="Sig_transdc_resp-reg_PrpR_N"/>
</dbReference>
<dbReference type="RefSeq" id="WP_176293947.1">
    <property type="nucleotide sequence ID" value="NZ_CP051177.1"/>
</dbReference>
<dbReference type="SUPFAM" id="SSF46689">
    <property type="entry name" value="Homeodomain-like"/>
    <property type="match status" value="1"/>
</dbReference>
<sequence>MKKINIGFISPYDAMVPVIEELKKGQNDLLITAVTGNLEKGVALAKELELQGMDVLISRGGTAKLIRDAVMLPVIDVHMSGYDLLRSIMLASGHLGEKKALVGFSNITIGAASIVSLLEIDLKVVTLAEASDVEPILSTLKAEGYTRILGDVVTVNAAQQLGMNGLLIQSGRESILQSLEEARRLHKTQQKNQQLLRIFEHLLAEQEQDFFVATKTGKVLYENWSSIKRLPLTSTEINALIQQVNDSDLPVLKIFTEVERPFSIRATSWQDRSSTLFSFFFKRLSASTHELNGGLAEKIHQLPPLAAESTAMKNIRHLLEEPFLATAPIVLEGAPGSGKETLARYVHAYHQKQGYFAVLPIEELKKSFSELHALKVTTLLVTISNAPLSDFAREIKEQLAVLAAQNTQVILAAEEMPQNLIDSLGMQEAVRITLPSLTDRQGDLELLVHQFLTEFHQTLGTRPIKVRDDAMEELKKNHWNGDVNELKAYIKKLALAEKEYVIEKGTVLKNPSAAQTQQKSKELFFEGATTLKEIERKIIEQVLHEEGFNQTKAAKRLGINRATLWRKLKE</sequence>
<dbReference type="Proteomes" id="UP000509222">
    <property type="component" value="Chromosome"/>
</dbReference>
<dbReference type="PRINTS" id="PR01590">
    <property type="entry name" value="HTHFIS"/>
</dbReference>
<dbReference type="SUPFAM" id="SSF52540">
    <property type="entry name" value="P-loop containing nucleoside triphosphate hydrolases"/>
    <property type="match status" value="1"/>
</dbReference>
<protein>
    <recommendedName>
        <fullName evidence="5">Sigma-54 factor interaction domain-containing protein</fullName>
    </recommendedName>
</protein>
<feature type="domain" description="Sigma-54 factor interaction" evidence="5">
    <location>
        <begin position="284"/>
        <end position="495"/>
    </location>
</feature>
<dbReference type="GO" id="GO:0005524">
    <property type="term" value="F:ATP binding"/>
    <property type="evidence" value="ECO:0007669"/>
    <property type="project" value="UniProtKB-KW"/>
</dbReference>
<keyword evidence="4" id="KW-0804">Transcription</keyword>
<dbReference type="AlphaFoldDB" id="A0A7H8Q654"/>
<dbReference type="Pfam" id="PF25601">
    <property type="entry name" value="AAA_lid_14"/>
    <property type="match status" value="1"/>
</dbReference>
<dbReference type="InterPro" id="IPR002078">
    <property type="entry name" value="Sigma_54_int"/>
</dbReference>
<dbReference type="Gene3D" id="1.10.10.60">
    <property type="entry name" value="Homeodomain-like"/>
    <property type="match status" value="1"/>
</dbReference>
<dbReference type="InterPro" id="IPR027417">
    <property type="entry name" value="P-loop_NTPase"/>
</dbReference>